<dbReference type="GO" id="GO:0005524">
    <property type="term" value="F:ATP binding"/>
    <property type="evidence" value="ECO:0007669"/>
    <property type="project" value="UniProtKB-UniRule"/>
</dbReference>
<dbReference type="PANTHER" id="PTHR47634:SF9">
    <property type="entry name" value="PROTEIN KINASE DOMAIN-CONTAINING PROTEIN-RELATED"/>
    <property type="match status" value="1"/>
</dbReference>
<dbReference type="Pfam" id="PF00069">
    <property type="entry name" value="Pkinase"/>
    <property type="match status" value="1"/>
</dbReference>
<dbReference type="PROSITE" id="PS50011">
    <property type="entry name" value="PROTEIN_KINASE_DOM"/>
    <property type="match status" value="1"/>
</dbReference>
<gene>
    <name evidence="11" type="ORF">ASPZODRAFT_144549</name>
</gene>
<keyword evidence="2" id="KW-0723">Serine/threonine-protein kinase</keyword>
<feature type="domain" description="Protein kinase" evidence="10">
    <location>
        <begin position="47"/>
        <end position="389"/>
    </location>
</feature>
<dbReference type="PROSITE" id="PS00107">
    <property type="entry name" value="PROTEIN_KINASE_ATP"/>
    <property type="match status" value="1"/>
</dbReference>
<dbReference type="VEuPathDB" id="FungiDB:ASPZODRAFT_144549"/>
<evidence type="ECO:0000256" key="1">
    <source>
        <dbReference type="ARBA" id="ARBA00012513"/>
    </source>
</evidence>
<dbReference type="RefSeq" id="XP_022579094.1">
    <property type="nucleotide sequence ID" value="XM_022725018.1"/>
</dbReference>
<evidence type="ECO:0000256" key="6">
    <source>
        <dbReference type="ARBA" id="ARBA00022840"/>
    </source>
</evidence>
<evidence type="ECO:0000259" key="10">
    <source>
        <dbReference type="PROSITE" id="PS50011"/>
    </source>
</evidence>
<dbReference type="AlphaFoldDB" id="A0A1L9SBR3"/>
<evidence type="ECO:0000256" key="9">
    <source>
        <dbReference type="PROSITE-ProRule" id="PRU10141"/>
    </source>
</evidence>
<dbReference type="Gene3D" id="3.30.200.20">
    <property type="entry name" value="Phosphorylase Kinase, domain 1"/>
    <property type="match status" value="1"/>
</dbReference>
<dbReference type="GO" id="GO:0000245">
    <property type="term" value="P:spliceosomal complex assembly"/>
    <property type="evidence" value="ECO:0007669"/>
    <property type="project" value="TreeGrafter"/>
</dbReference>
<evidence type="ECO:0000256" key="2">
    <source>
        <dbReference type="ARBA" id="ARBA00022527"/>
    </source>
</evidence>
<dbReference type="GO" id="GO:0050684">
    <property type="term" value="P:regulation of mRNA processing"/>
    <property type="evidence" value="ECO:0007669"/>
    <property type="project" value="TreeGrafter"/>
</dbReference>
<dbReference type="EMBL" id="KV878347">
    <property type="protein sequence ID" value="OJJ44584.1"/>
    <property type="molecule type" value="Genomic_DNA"/>
</dbReference>
<accession>A0A1L9SBR3</accession>
<dbReference type="SMART" id="SM00220">
    <property type="entry name" value="S_TKc"/>
    <property type="match status" value="1"/>
</dbReference>
<dbReference type="GeneID" id="34611483"/>
<reference evidence="12" key="1">
    <citation type="journal article" date="2017" name="Genome Biol.">
        <title>Comparative genomics reveals high biological diversity and specific adaptations in the industrially and medically important fungal genus Aspergillus.</title>
        <authorList>
            <person name="de Vries R.P."/>
            <person name="Riley R."/>
            <person name="Wiebenga A."/>
            <person name="Aguilar-Osorio G."/>
            <person name="Amillis S."/>
            <person name="Uchima C.A."/>
            <person name="Anderluh G."/>
            <person name="Asadollahi M."/>
            <person name="Askin M."/>
            <person name="Barry K."/>
            <person name="Battaglia E."/>
            <person name="Bayram O."/>
            <person name="Benocci T."/>
            <person name="Braus-Stromeyer S.A."/>
            <person name="Caldana C."/>
            <person name="Canovas D."/>
            <person name="Cerqueira G.C."/>
            <person name="Chen F."/>
            <person name="Chen W."/>
            <person name="Choi C."/>
            <person name="Clum A."/>
            <person name="Dos Santos R.A."/>
            <person name="Damasio A.R."/>
            <person name="Diallinas G."/>
            <person name="Emri T."/>
            <person name="Fekete E."/>
            <person name="Flipphi M."/>
            <person name="Freyberg S."/>
            <person name="Gallo A."/>
            <person name="Gournas C."/>
            <person name="Habgood R."/>
            <person name="Hainaut M."/>
            <person name="Harispe M.L."/>
            <person name="Henrissat B."/>
            <person name="Hilden K.S."/>
            <person name="Hope R."/>
            <person name="Hossain A."/>
            <person name="Karabika E."/>
            <person name="Karaffa L."/>
            <person name="Karanyi Z."/>
            <person name="Krasevec N."/>
            <person name="Kuo A."/>
            <person name="Kusch H."/>
            <person name="LaButti K."/>
            <person name="Lagendijk E.L."/>
            <person name="Lapidus A."/>
            <person name="Levasseur A."/>
            <person name="Lindquist E."/>
            <person name="Lipzen A."/>
            <person name="Logrieco A.F."/>
            <person name="MacCabe A."/>
            <person name="Maekelae M.R."/>
            <person name="Malavazi I."/>
            <person name="Melin P."/>
            <person name="Meyer V."/>
            <person name="Mielnichuk N."/>
            <person name="Miskei M."/>
            <person name="Molnar A.P."/>
            <person name="Mule G."/>
            <person name="Ngan C.Y."/>
            <person name="Orejas M."/>
            <person name="Orosz E."/>
            <person name="Ouedraogo J.P."/>
            <person name="Overkamp K.M."/>
            <person name="Park H.-S."/>
            <person name="Perrone G."/>
            <person name="Piumi F."/>
            <person name="Punt P.J."/>
            <person name="Ram A.F."/>
            <person name="Ramon A."/>
            <person name="Rauscher S."/>
            <person name="Record E."/>
            <person name="Riano-Pachon D.M."/>
            <person name="Robert V."/>
            <person name="Roehrig J."/>
            <person name="Ruller R."/>
            <person name="Salamov A."/>
            <person name="Salih N.S."/>
            <person name="Samson R.A."/>
            <person name="Sandor E."/>
            <person name="Sanguinetti M."/>
            <person name="Schuetze T."/>
            <person name="Sepcic K."/>
            <person name="Shelest E."/>
            <person name="Sherlock G."/>
            <person name="Sophianopoulou V."/>
            <person name="Squina F.M."/>
            <person name="Sun H."/>
            <person name="Susca A."/>
            <person name="Todd R.B."/>
            <person name="Tsang A."/>
            <person name="Unkles S.E."/>
            <person name="van de Wiele N."/>
            <person name="van Rossen-Uffink D."/>
            <person name="Oliveira J.V."/>
            <person name="Vesth T.C."/>
            <person name="Visser J."/>
            <person name="Yu J.-H."/>
            <person name="Zhou M."/>
            <person name="Andersen M.R."/>
            <person name="Archer D.B."/>
            <person name="Baker S.E."/>
            <person name="Benoit I."/>
            <person name="Brakhage A.A."/>
            <person name="Braus G.H."/>
            <person name="Fischer R."/>
            <person name="Frisvad J.C."/>
            <person name="Goldman G.H."/>
            <person name="Houbraken J."/>
            <person name="Oakley B."/>
            <person name="Pocsi I."/>
            <person name="Scazzocchio C."/>
            <person name="Seiboth B."/>
            <person name="vanKuyk P.A."/>
            <person name="Wortman J."/>
            <person name="Dyer P.S."/>
            <person name="Grigoriev I.V."/>
        </authorList>
    </citation>
    <scope>NUCLEOTIDE SEQUENCE [LARGE SCALE GENOMIC DNA]</scope>
    <source>
        <strain evidence="12">CBS 506.65</strain>
    </source>
</reference>
<sequence>MASTRQFPTSGFTVLDPSRDFEEETLPGYVKERYYPVRIGEVFRSRYQVVTKLGFGSSSTVWLCRDLSDGQFLVLKVHVRTMRQPSEVQISDHLKTVHDAQSVGRYVRLVLDSFQVPGPHGVHPCIIYEPAGIDIRDYIHCLEGDALTEELLRPALRFVLIALNYLHQPQVIHTGLCFISDVQPNNILLGIDDETVFAYMEEDEMTKPAPRKVLDDRTIYATRAMPLTSGEPILADLGEARLAEEKQTGLIMPDVYRAPEVMLGMDWDSKVDIWAIGQTAWTLFEQGHLFRSQNLDTQSGQARRFAEMVSLLGPPPVEFLRRSKQSLHFWDEDGNWKSSEEIPQQSLESRESRLQGDNQRLFLEFLRKTLSWLPEERPTAKQLLLDEWLRGDDY</sequence>
<evidence type="ECO:0000313" key="11">
    <source>
        <dbReference type="EMBL" id="OJJ44584.1"/>
    </source>
</evidence>
<dbReference type="InterPro" id="IPR051334">
    <property type="entry name" value="SRPK"/>
</dbReference>
<organism evidence="11 12">
    <name type="scientific">Penicilliopsis zonata CBS 506.65</name>
    <dbReference type="NCBI Taxonomy" id="1073090"/>
    <lineage>
        <taxon>Eukaryota</taxon>
        <taxon>Fungi</taxon>
        <taxon>Dikarya</taxon>
        <taxon>Ascomycota</taxon>
        <taxon>Pezizomycotina</taxon>
        <taxon>Eurotiomycetes</taxon>
        <taxon>Eurotiomycetidae</taxon>
        <taxon>Eurotiales</taxon>
        <taxon>Aspergillaceae</taxon>
        <taxon>Penicilliopsis</taxon>
    </lineage>
</organism>
<keyword evidence="12" id="KW-1185">Reference proteome</keyword>
<name>A0A1L9SBR3_9EURO</name>
<feature type="binding site" evidence="9">
    <location>
        <position position="76"/>
    </location>
    <ligand>
        <name>ATP</name>
        <dbReference type="ChEBI" id="CHEBI:30616"/>
    </ligand>
</feature>
<evidence type="ECO:0000256" key="5">
    <source>
        <dbReference type="ARBA" id="ARBA00022777"/>
    </source>
</evidence>
<dbReference type="InterPro" id="IPR000719">
    <property type="entry name" value="Prot_kinase_dom"/>
</dbReference>
<keyword evidence="6 9" id="KW-0067">ATP-binding</keyword>
<keyword evidence="5" id="KW-0418">Kinase</keyword>
<dbReference type="OrthoDB" id="5979581at2759"/>
<evidence type="ECO:0000256" key="3">
    <source>
        <dbReference type="ARBA" id="ARBA00022679"/>
    </source>
</evidence>
<dbReference type="PANTHER" id="PTHR47634">
    <property type="entry name" value="PROTEIN KINASE DOMAIN-CONTAINING PROTEIN-RELATED"/>
    <property type="match status" value="1"/>
</dbReference>
<dbReference type="InterPro" id="IPR011009">
    <property type="entry name" value="Kinase-like_dom_sf"/>
</dbReference>
<evidence type="ECO:0000256" key="4">
    <source>
        <dbReference type="ARBA" id="ARBA00022741"/>
    </source>
</evidence>
<keyword evidence="3" id="KW-0808">Transferase</keyword>
<dbReference type="Gene3D" id="1.10.510.10">
    <property type="entry name" value="Transferase(Phosphotransferase) domain 1"/>
    <property type="match status" value="1"/>
</dbReference>
<dbReference type="STRING" id="1073090.A0A1L9SBR3"/>
<dbReference type="InterPro" id="IPR017441">
    <property type="entry name" value="Protein_kinase_ATP_BS"/>
</dbReference>
<evidence type="ECO:0000256" key="7">
    <source>
        <dbReference type="ARBA" id="ARBA00047899"/>
    </source>
</evidence>
<comment type="catalytic activity">
    <reaction evidence="8">
        <text>L-seryl-[protein] + ATP = O-phospho-L-seryl-[protein] + ADP + H(+)</text>
        <dbReference type="Rhea" id="RHEA:17989"/>
        <dbReference type="Rhea" id="RHEA-COMP:9863"/>
        <dbReference type="Rhea" id="RHEA-COMP:11604"/>
        <dbReference type="ChEBI" id="CHEBI:15378"/>
        <dbReference type="ChEBI" id="CHEBI:29999"/>
        <dbReference type="ChEBI" id="CHEBI:30616"/>
        <dbReference type="ChEBI" id="CHEBI:83421"/>
        <dbReference type="ChEBI" id="CHEBI:456216"/>
        <dbReference type="EC" id="2.7.11.1"/>
    </reaction>
</comment>
<protein>
    <recommendedName>
        <fullName evidence="1">non-specific serine/threonine protein kinase</fullName>
        <ecNumber evidence="1">2.7.11.1</ecNumber>
    </recommendedName>
</protein>
<dbReference type="GO" id="GO:0004674">
    <property type="term" value="F:protein serine/threonine kinase activity"/>
    <property type="evidence" value="ECO:0007669"/>
    <property type="project" value="UniProtKB-KW"/>
</dbReference>
<keyword evidence="4 9" id="KW-0547">Nucleotide-binding</keyword>
<proteinExistence type="predicted"/>
<comment type="catalytic activity">
    <reaction evidence="7">
        <text>L-threonyl-[protein] + ATP = O-phospho-L-threonyl-[protein] + ADP + H(+)</text>
        <dbReference type="Rhea" id="RHEA:46608"/>
        <dbReference type="Rhea" id="RHEA-COMP:11060"/>
        <dbReference type="Rhea" id="RHEA-COMP:11605"/>
        <dbReference type="ChEBI" id="CHEBI:15378"/>
        <dbReference type="ChEBI" id="CHEBI:30013"/>
        <dbReference type="ChEBI" id="CHEBI:30616"/>
        <dbReference type="ChEBI" id="CHEBI:61977"/>
        <dbReference type="ChEBI" id="CHEBI:456216"/>
        <dbReference type="EC" id="2.7.11.1"/>
    </reaction>
</comment>
<evidence type="ECO:0000256" key="8">
    <source>
        <dbReference type="ARBA" id="ARBA00048679"/>
    </source>
</evidence>
<evidence type="ECO:0000313" key="12">
    <source>
        <dbReference type="Proteomes" id="UP000184188"/>
    </source>
</evidence>
<dbReference type="SUPFAM" id="SSF56112">
    <property type="entry name" value="Protein kinase-like (PK-like)"/>
    <property type="match status" value="1"/>
</dbReference>
<dbReference type="EC" id="2.7.11.1" evidence="1"/>
<dbReference type="Proteomes" id="UP000184188">
    <property type="component" value="Unassembled WGS sequence"/>
</dbReference>